<comment type="similarity">
    <text evidence="4">Belongs to the D-isomer specific 2-hydroxyacid dehydrogenase family.</text>
</comment>
<dbReference type="InterPro" id="IPR050223">
    <property type="entry name" value="D-isomer_2-hydroxyacid_DH"/>
</dbReference>
<feature type="domain" description="D-isomer specific 2-hydroxyacid dehydrogenase NAD-binding" evidence="7">
    <location>
        <begin position="157"/>
        <end position="329"/>
    </location>
</feature>
<dbReference type="PANTHER" id="PTHR10996">
    <property type="entry name" value="2-HYDROXYACID DEHYDROGENASE-RELATED"/>
    <property type="match status" value="1"/>
</dbReference>
<comment type="caution">
    <text evidence="8">The sequence shown here is derived from an EMBL/GenBank/DDBJ whole genome shotgun (WGS) entry which is preliminary data.</text>
</comment>
<dbReference type="Gene3D" id="3.40.50.720">
    <property type="entry name" value="NAD(P)-binding Rossmann-like Domain"/>
    <property type="match status" value="2"/>
</dbReference>
<dbReference type="SUPFAM" id="SSF52283">
    <property type="entry name" value="Formate/glycerate dehydrogenase catalytic domain-like"/>
    <property type="match status" value="1"/>
</dbReference>
<dbReference type="AlphaFoldDB" id="A0A844B5S8"/>
<feature type="region of interest" description="Disordered" evidence="5">
    <location>
        <begin position="1"/>
        <end position="43"/>
    </location>
</feature>
<dbReference type="GO" id="GO:0051287">
    <property type="term" value="F:NAD binding"/>
    <property type="evidence" value="ECO:0007669"/>
    <property type="project" value="InterPro"/>
</dbReference>
<dbReference type="EMBL" id="WJBU01000006">
    <property type="protein sequence ID" value="MRD47009.1"/>
    <property type="molecule type" value="Genomic_DNA"/>
</dbReference>
<name>A0A844B5S8_9BURK</name>
<evidence type="ECO:0000256" key="4">
    <source>
        <dbReference type="RuleBase" id="RU003719"/>
    </source>
</evidence>
<dbReference type="InterPro" id="IPR006140">
    <property type="entry name" value="D-isomer_DH_NAD-bd"/>
</dbReference>
<dbReference type="InterPro" id="IPR036291">
    <property type="entry name" value="NAD(P)-bd_dom_sf"/>
</dbReference>
<dbReference type="CDD" id="cd12156">
    <property type="entry name" value="HPPR"/>
    <property type="match status" value="1"/>
</dbReference>
<dbReference type="InterPro" id="IPR006139">
    <property type="entry name" value="D-isomer_2_OHA_DH_cat_dom"/>
</dbReference>
<sequence>MDAPLKRSPQKAQSGFTLASRARDAAHNGRADRPFIDPPARTTVTNTHRPALLLTGHITPHPPLEAQLMAAFDCHVLADEADPAAFIAREGSRYPVLVTSGKNGANADLIASLKGLKAIAHFGVGYDNVDVAAASKQGVVVSNTPDVLNDCVADLAMGLLIDTVRGLSASERFVRRGDWLKGNFRLTSRVSGKKLGIAGLGRIGRTIAKRASGFDMAIRYYSRNPVAGVTFQHEKSLVELAKWCDVLMVVVSGGPATKHLVSAEVIEALGPQSFLVNVSRGSVVDEEALIRALKDKQIAGAGLDVFADEPRVPAALMEFDNVVLLPHMASGTHETRKAMGDLVFANVQSFFETGKLVTPVPA</sequence>
<gene>
    <name evidence="8" type="ORF">GHT07_06950</name>
</gene>
<organism evidence="8 9">
    <name type="scientific">Caenimonas koreensis DSM 17982</name>
    <dbReference type="NCBI Taxonomy" id="1121255"/>
    <lineage>
        <taxon>Bacteria</taxon>
        <taxon>Pseudomonadati</taxon>
        <taxon>Pseudomonadota</taxon>
        <taxon>Betaproteobacteria</taxon>
        <taxon>Burkholderiales</taxon>
        <taxon>Comamonadaceae</taxon>
        <taxon>Caenimonas</taxon>
    </lineage>
</organism>
<dbReference type="FunFam" id="3.40.50.720:FF:000213">
    <property type="entry name" value="Putative 2-hydroxyacid dehydrogenase"/>
    <property type="match status" value="1"/>
</dbReference>
<evidence type="ECO:0000256" key="3">
    <source>
        <dbReference type="ARBA" id="ARBA00023027"/>
    </source>
</evidence>
<dbReference type="GO" id="GO:0016618">
    <property type="term" value="F:hydroxypyruvate reductase [NAD(P)H] activity"/>
    <property type="evidence" value="ECO:0007669"/>
    <property type="project" value="TreeGrafter"/>
</dbReference>
<keyword evidence="1" id="KW-0521">NADP</keyword>
<evidence type="ECO:0000313" key="9">
    <source>
        <dbReference type="Proteomes" id="UP000487350"/>
    </source>
</evidence>
<dbReference type="Pfam" id="PF00389">
    <property type="entry name" value="2-Hacid_dh"/>
    <property type="match status" value="1"/>
</dbReference>
<dbReference type="SUPFAM" id="SSF51735">
    <property type="entry name" value="NAD(P)-binding Rossmann-fold domains"/>
    <property type="match status" value="1"/>
</dbReference>
<evidence type="ECO:0000256" key="5">
    <source>
        <dbReference type="SAM" id="MobiDB-lite"/>
    </source>
</evidence>
<evidence type="ECO:0000256" key="1">
    <source>
        <dbReference type="ARBA" id="ARBA00022857"/>
    </source>
</evidence>
<feature type="compositionally biased region" description="Basic and acidic residues" evidence="5">
    <location>
        <begin position="21"/>
        <end position="35"/>
    </location>
</feature>
<evidence type="ECO:0000256" key="2">
    <source>
        <dbReference type="ARBA" id="ARBA00023002"/>
    </source>
</evidence>
<protein>
    <submittedName>
        <fullName evidence="8">2-hydroxyacid dehydrogenase</fullName>
    </submittedName>
</protein>
<keyword evidence="3" id="KW-0520">NAD</keyword>
<keyword evidence="2 4" id="KW-0560">Oxidoreductase</keyword>
<evidence type="ECO:0000259" key="7">
    <source>
        <dbReference type="Pfam" id="PF02826"/>
    </source>
</evidence>
<dbReference type="GO" id="GO:0005829">
    <property type="term" value="C:cytosol"/>
    <property type="evidence" value="ECO:0007669"/>
    <property type="project" value="TreeGrafter"/>
</dbReference>
<dbReference type="Proteomes" id="UP000487350">
    <property type="component" value="Unassembled WGS sequence"/>
</dbReference>
<dbReference type="Pfam" id="PF02826">
    <property type="entry name" value="2-Hacid_dh_C"/>
    <property type="match status" value="1"/>
</dbReference>
<feature type="domain" description="D-isomer specific 2-hydroxyacid dehydrogenase catalytic" evidence="6">
    <location>
        <begin position="81"/>
        <end position="360"/>
    </location>
</feature>
<evidence type="ECO:0000259" key="6">
    <source>
        <dbReference type="Pfam" id="PF00389"/>
    </source>
</evidence>
<reference evidence="8 9" key="1">
    <citation type="submission" date="2019-11" db="EMBL/GenBank/DDBJ databases">
        <title>Caenimonas koreensis gen. nov., sp. nov., isolated from activated sludge.</title>
        <authorList>
            <person name="Seung H.R."/>
        </authorList>
    </citation>
    <scope>NUCLEOTIDE SEQUENCE [LARGE SCALE GENOMIC DNA]</scope>
    <source>
        <strain evidence="8 9">EMB320</strain>
    </source>
</reference>
<keyword evidence="9" id="KW-1185">Reference proteome</keyword>
<accession>A0A844B5S8</accession>
<proteinExistence type="inferred from homology"/>
<dbReference type="PANTHER" id="PTHR10996:SF178">
    <property type="entry name" value="2-HYDROXYACID DEHYDROGENASE YGL185C-RELATED"/>
    <property type="match status" value="1"/>
</dbReference>
<evidence type="ECO:0000313" key="8">
    <source>
        <dbReference type="EMBL" id="MRD47009.1"/>
    </source>
</evidence>
<dbReference type="GO" id="GO:0030267">
    <property type="term" value="F:glyoxylate reductase (NADPH) activity"/>
    <property type="evidence" value="ECO:0007669"/>
    <property type="project" value="TreeGrafter"/>
</dbReference>
<dbReference type="OrthoDB" id="9805416at2"/>